<dbReference type="EMBL" id="FOUT01000051">
    <property type="protein sequence ID" value="SFN63037.1"/>
    <property type="molecule type" value="Genomic_DNA"/>
</dbReference>
<dbReference type="InterPro" id="IPR037883">
    <property type="entry name" value="Knr4/Smi1-like_sf"/>
</dbReference>
<dbReference type="RefSeq" id="WP_074917874.1">
    <property type="nucleotide sequence ID" value="NZ_CBCRUM010000034.1"/>
</dbReference>
<proteinExistence type="predicted"/>
<evidence type="ECO:0000313" key="2">
    <source>
        <dbReference type="EMBL" id="SFN63037.1"/>
    </source>
</evidence>
<dbReference type="Pfam" id="PF09346">
    <property type="entry name" value="SMI1_KNR4"/>
    <property type="match status" value="1"/>
</dbReference>
<evidence type="ECO:0000313" key="3">
    <source>
        <dbReference type="Proteomes" id="UP000182961"/>
    </source>
</evidence>
<name>A0A1I5AKS0_9FLAO</name>
<reference evidence="3" key="1">
    <citation type="submission" date="2016-10" db="EMBL/GenBank/DDBJ databases">
        <authorList>
            <person name="Varghese N."/>
            <person name="Submissions S."/>
        </authorList>
    </citation>
    <scope>NUCLEOTIDE SEQUENCE [LARGE SCALE GENOMIC DNA]</scope>
    <source>
        <strain evidence="3">DSM 4002</strain>
    </source>
</reference>
<evidence type="ECO:0000259" key="1">
    <source>
        <dbReference type="Pfam" id="PF09346"/>
    </source>
</evidence>
<gene>
    <name evidence="2" type="ORF">SAMN05444143_1522</name>
</gene>
<dbReference type="AlphaFoldDB" id="A0A1I5AKS0"/>
<dbReference type="Proteomes" id="UP000182961">
    <property type="component" value="Unassembled WGS sequence"/>
</dbReference>
<sequence>MPFPVDIKYINETEQELELVFPNKFKSKMTKENGGELITEDDDWQLFPFFDKSDNKRISRTCNHIGLETKQAKEWDNFPKNGVAIASNGSGDYLVLLPIAENEKKLREEIFFWLHETGEIEKVAENIDELYED</sequence>
<keyword evidence="3" id="KW-1185">Reference proteome</keyword>
<protein>
    <submittedName>
        <fullName evidence="2">SMI1-KNR4 cell-wall</fullName>
    </submittedName>
</protein>
<organism evidence="2 3">
    <name type="scientific">Flavobacterium succinicans</name>
    <dbReference type="NCBI Taxonomy" id="29536"/>
    <lineage>
        <taxon>Bacteria</taxon>
        <taxon>Pseudomonadati</taxon>
        <taxon>Bacteroidota</taxon>
        <taxon>Flavobacteriia</taxon>
        <taxon>Flavobacteriales</taxon>
        <taxon>Flavobacteriaceae</taxon>
        <taxon>Flavobacterium</taxon>
    </lineage>
</organism>
<dbReference type="SUPFAM" id="SSF160631">
    <property type="entry name" value="SMI1/KNR4-like"/>
    <property type="match status" value="1"/>
</dbReference>
<feature type="domain" description="Knr4/Smi1-like" evidence="1">
    <location>
        <begin position="4"/>
        <end position="132"/>
    </location>
</feature>
<dbReference type="Gene3D" id="3.40.1580.10">
    <property type="entry name" value="SMI1/KNR4-like"/>
    <property type="match status" value="1"/>
</dbReference>
<dbReference type="InterPro" id="IPR018958">
    <property type="entry name" value="Knr4/Smi1-like_dom"/>
</dbReference>
<accession>A0A1I5AKS0</accession>